<dbReference type="InterPro" id="IPR035292">
    <property type="entry name" value="DUF5363"/>
</dbReference>
<dbReference type="RefSeq" id="WP_317475070.1">
    <property type="nucleotide sequence ID" value="NZ_JARQTV010000003.1"/>
</dbReference>
<sequence length="56" mass="6450">MSEQKTSQNWFKSLVEKYDRFCRELGLDSGACRSCTPIVKTDERGNIIKTPPKQTK</sequence>
<accession>A0AAW6QA25</accession>
<evidence type="ECO:0000313" key="2">
    <source>
        <dbReference type="Proteomes" id="UP001214976"/>
    </source>
</evidence>
<protein>
    <submittedName>
        <fullName evidence="1">DUF5363 domain-containing protein</fullName>
    </submittedName>
</protein>
<dbReference type="Proteomes" id="UP001214976">
    <property type="component" value="Unassembled WGS sequence"/>
</dbReference>
<dbReference type="EMBL" id="JARQTW010000002">
    <property type="protein sequence ID" value="MDG2949055.1"/>
    <property type="molecule type" value="Genomic_DNA"/>
</dbReference>
<organism evidence="1 2">
    <name type="scientific">Exercitatus varius</name>
    <dbReference type="NCBI Taxonomy" id="67857"/>
    <lineage>
        <taxon>Bacteria</taxon>
        <taxon>Pseudomonadati</taxon>
        <taxon>Pseudomonadota</taxon>
        <taxon>Gammaproteobacteria</taxon>
        <taxon>Pasteurellales</taxon>
        <taxon>Pasteurellaceae</taxon>
        <taxon>Exercitatus</taxon>
    </lineage>
</organism>
<dbReference type="Pfam" id="PF17320">
    <property type="entry name" value="DUF5363"/>
    <property type="match status" value="1"/>
</dbReference>
<gene>
    <name evidence="1" type="ORF">P7M15_00725</name>
</gene>
<evidence type="ECO:0000313" key="1">
    <source>
        <dbReference type="EMBL" id="MDG2949055.1"/>
    </source>
</evidence>
<comment type="caution">
    <text evidence="1">The sequence shown here is derived from an EMBL/GenBank/DDBJ whole genome shotgun (WGS) entry which is preliminary data.</text>
</comment>
<name>A0AAW6QA25_9PAST</name>
<reference evidence="1" key="1">
    <citation type="submission" date="2023-03" db="EMBL/GenBank/DDBJ databases">
        <title>Classification of Bisgaard taxon 6 and taxon 10 as Exercitatus varius gen. nov., spec. nov.</title>
        <authorList>
            <person name="Christensen H."/>
        </authorList>
    </citation>
    <scope>NUCLEOTIDE SEQUENCE</scope>
    <source>
        <strain evidence="1">86116</strain>
    </source>
</reference>
<proteinExistence type="predicted"/>
<dbReference type="AlphaFoldDB" id="A0AAW6QA25"/>